<dbReference type="EMBL" id="BMVX01000011">
    <property type="protein sequence ID" value="GGZ70498.1"/>
    <property type="molecule type" value="Genomic_DNA"/>
</dbReference>
<sequence length="107" mass="11617">MGLRNNAFLRDGRIPRPIRQTRRTGGRFGEQRAVRATKAFTGFVPPPPPRTMGPAPTTGVATFPSGRPHRPLVLKNHRRVRAAPARPSVPGGSPSARRRTRPAAGRA</sequence>
<evidence type="ECO:0000313" key="2">
    <source>
        <dbReference type="EMBL" id="GGZ70498.1"/>
    </source>
</evidence>
<evidence type="ECO:0000313" key="3">
    <source>
        <dbReference type="Proteomes" id="UP000634660"/>
    </source>
</evidence>
<accession>A0A918QT98</accession>
<evidence type="ECO:0000256" key="1">
    <source>
        <dbReference type="SAM" id="MobiDB-lite"/>
    </source>
</evidence>
<reference evidence="2" key="2">
    <citation type="submission" date="2020-09" db="EMBL/GenBank/DDBJ databases">
        <authorList>
            <person name="Sun Q."/>
            <person name="Ohkuma M."/>
        </authorList>
    </citation>
    <scope>NUCLEOTIDE SEQUENCE</scope>
    <source>
        <strain evidence="2">JCM 4834</strain>
    </source>
</reference>
<comment type="caution">
    <text evidence="2">The sequence shown here is derived from an EMBL/GenBank/DDBJ whole genome shotgun (WGS) entry which is preliminary data.</text>
</comment>
<proteinExistence type="predicted"/>
<dbReference type="AlphaFoldDB" id="A0A918QT98"/>
<feature type="region of interest" description="Disordered" evidence="1">
    <location>
        <begin position="40"/>
        <end position="107"/>
    </location>
</feature>
<reference evidence="2" key="1">
    <citation type="journal article" date="2014" name="Int. J. Syst. Evol. Microbiol.">
        <title>Complete genome sequence of Corynebacterium casei LMG S-19264T (=DSM 44701T), isolated from a smear-ripened cheese.</title>
        <authorList>
            <consortium name="US DOE Joint Genome Institute (JGI-PGF)"/>
            <person name="Walter F."/>
            <person name="Albersmeier A."/>
            <person name="Kalinowski J."/>
            <person name="Ruckert C."/>
        </authorList>
    </citation>
    <scope>NUCLEOTIDE SEQUENCE</scope>
    <source>
        <strain evidence="2">JCM 4834</strain>
    </source>
</reference>
<name>A0A918QT98_9ACTN</name>
<organism evidence="2 3">
    <name type="scientific">Streptomyces subrutilus</name>
    <dbReference type="NCBI Taxonomy" id="36818"/>
    <lineage>
        <taxon>Bacteria</taxon>
        <taxon>Bacillati</taxon>
        <taxon>Actinomycetota</taxon>
        <taxon>Actinomycetes</taxon>
        <taxon>Kitasatosporales</taxon>
        <taxon>Streptomycetaceae</taxon>
        <taxon>Streptomyces</taxon>
    </lineage>
</organism>
<gene>
    <name evidence="2" type="ORF">GCM10010371_33030</name>
</gene>
<feature type="compositionally biased region" description="Low complexity" evidence="1">
    <location>
        <begin position="82"/>
        <end position="95"/>
    </location>
</feature>
<feature type="compositionally biased region" description="Basic residues" evidence="1">
    <location>
        <begin position="67"/>
        <end position="81"/>
    </location>
</feature>
<dbReference type="Proteomes" id="UP000634660">
    <property type="component" value="Unassembled WGS sequence"/>
</dbReference>
<protein>
    <submittedName>
        <fullName evidence="2">Uncharacterized protein</fullName>
    </submittedName>
</protein>